<evidence type="ECO:0000313" key="4">
    <source>
        <dbReference type="Proteomes" id="UP000027341"/>
    </source>
</evidence>
<dbReference type="EMBL" id="JMIU01000001">
    <property type="protein sequence ID" value="KDN95845.1"/>
    <property type="molecule type" value="Genomic_DNA"/>
</dbReference>
<accession>A0A067A0F8</accession>
<protein>
    <submittedName>
        <fullName evidence="3">ATP-dependent protease</fullName>
    </submittedName>
</protein>
<dbReference type="CDD" id="cd00009">
    <property type="entry name" value="AAA"/>
    <property type="match status" value="1"/>
</dbReference>
<evidence type="ECO:0000259" key="2">
    <source>
        <dbReference type="SMART" id="SM00382"/>
    </source>
</evidence>
<dbReference type="GO" id="GO:0008233">
    <property type="term" value="F:peptidase activity"/>
    <property type="evidence" value="ECO:0007669"/>
    <property type="project" value="UniProtKB-KW"/>
</dbReference>
<keyword evidence="3" id="KW-0645">Protease</keyword>
<dbReference type="InterPro" id="IPR014721">
    <property type="entry name" value="Ribsml_uS5_D2-typ_fold_subgr"/>
</dbReference>
<dbReference type="InterPro" id="IPR045006">
    <property type="entry name" value="CHLI-like"/>
</dbReference>
<evidence type="ECO:0000313" key="3">
    <source>
        <dbReference type="EMBL" id="KDN95845.1"/>
    </source>
</evidence>
<dbReference type="Gene3D" id="3.30.230.10">
    <property type="match status" value="1"/>
</dbReference>
<dbReference type="GO" id="GO:0006508">
    <property type="term" value="P:proteolysis"/>
    <property type="evidence" value="ECO:0007669"/>
    <property type="project" value="UniProtKB-KW"/>
</dbReference>
<dbReference type="SUPFAM" id="SSF52540">
    <property type="entry name" value="P-loop containing nucleoside triphosphate hydrolases"/>
    <property type="match status" value="1"/>
</dbReference>
<gene>
    <name evidence="3" type="ORF">EI16_05995</name>
</gene>
<evidence type="ECO:0000256" key="1">
    <source>
        <dbReference type="ARBA" id="ARBA00006354"/>
    </source>
</evidence>
<keyword evidence="3" id="KW-0378">Hydrolase</keyword>
<reference evidence="3 4" key="1">
    <citation type="submission" date="2014-04" db="EMBL/GenBank/DDBJ databases">
        <title>Draft genome sequence of Hydrogenovibrio marinus MH-110, a model organism for aerobic H2 metabolism.</title>
        <authorList>
            <person name="Cha H.J."/>
            <person name="Jo B.H."/>
            <person name="Hwang B.H."/>
        </authorList>
    </citation>
    <scope>NUCLEOTIDE SEQUENCE [LARGE SCALE GENOMIC DNA]</scope>
    <source>
        <strain evidence="3 4">MH-110</strain>
    </source>
</reference>
<dbReference type="InterPro" id="IPR000523">
    <property type="entry name" value="Mg_chelatse_chII-like_cat_dom"/>
</dbReference>
<dbReference type="Gene3D" id="3.40.50.300">
    <property type="entry name" value="P-loop containing nucleotide triphosphate hydrolases"/>
    <property type="match status" value="1"/>
</dbReference>
<dbReference type="Pfam" id="PF01078">
    <property type="entry name" value="Mg_chelatase"/>
    <property type="match status" value="1"/>
</dbReference>
<name>A0A067A0F8_HYDMR</name>
<keyword evidence="4" id="KW-1185">Reference proteome</keyword>
<dbReference type="RefSeq" id="WP_232087783.1">
    <property type="nucleotide sequence ID" value="NZ_AP020335.1"/>
</dbReference>
<dbReference type="InterPro" id="IPR004482">
    <property type="entry name" value="Mg_chelat-rel"/>
</dbReference>
<comment type="similarity">
    <text evidence="1">Belongs to the Mg-chelatase subunits D/I family. ComM subfamily.</text>
</comment>
<dbReference type="SUPFAM" id="SSF54211">
    <property type="entry name" value="Ribosomal protein S5 domain 2-like"/>
    <property type="match status" value="1"/>
</dbReference>
<dbReference type="PANTHER" id="PTHR32039:SF7">
    <property type="entry name" value="COMPETENCE PROTEIN COMM"/>
    <property type="match status" value="1"/>
</dbReference>
<sequence>MLTQYATLETRALSGMEAPVVQVEVHVTNGLPQLSLVGLPEAAVKESKDRVRSALLSSGFQLPPKRITVNLAPADVPKQGSRYDLPIATGILLASGQLNTQLDLSKLELIGELGLNGEIRRVDGILSAVLQAKQAGKTLIIPQDNLEEAAVIEGAEILAASHLLEVSAFLTASGDLHLPQEMASSDESDWNYHEDLADIQGQFQAKRVLELCAAGGHSLLMVGPPGSGKSMLASRLITLLPDLTQQQAIEVAVVRSLAGKPVNGKDFFKRMLVHPHHTATAPSMVGGGSGATAKPGALSLAHHSVLFLDELTEFNRNVLEALREPLETKRVEISRVNQQVSYPADVQLVCATNPSPSGFFSDDPLGRCTDTPEQINRYLKKISGPLLDRIDCHLEVSPVEFQHLSQTAEKSGETSAEVKSRVVECQQRQLNRQGKLNAKLTPQELNELFQPDSTSLALLEKSVNQLGMSARSYHKVLRVALSLADMAKDDIVSIKHIAEALSYRKLDKLS</sequence>
<dbReference type="InterPro" id="IPR027417">
    <property type="entry name" value="P-loop_NTPase"/>
</dbReference>
<dbReference type="Pfam" id="PF13541">
    <property type="entry name" value="ChlI"/>
    <property type="match status" value="1"/>
</dbReference>
<dbReference type="PANTHER" id="PTHR32039">
    <property type="entry name" value="MAGNESIUM-CHELATASE SUBUNIT CHLI"/>
    <property type="match status" value="1"/>
</dbReference>
<dbReference type="InterPro" id="IPR025158">
    <property type="entry name" value="Mg_chelat-rel_C"/>
</dbReference>
<proteinExistence type="inferred from homology"/>
<dbReference type="STRING" id="28885.EI16_05995"/>
<dbReference type="GO" id="GO:0005524">
    <property type="term" value="F:ATP binding"/>
    <property type="evidence" value="ECO:0007669"/>
    <property type="project" value="InterPro"/>
</dbReference>
<dbReference type="NCBIfam" id="TIGR00368">
    <property type="entry name" value="YifB family Mg chelatase-like AAA ATPase"/>
    <property type="match status" value="1"/>
</dbReference>
<dbReference type="Pfam" id="PF13335">
    <property type="entry name" value="Mg_chelatase_C"/>
    <property type="match status" value="1"/>
</dbReference>
<dbReference type="InterPro" id="IPR003593">
    <property type="entry name" value="AAA+_ATPase"/>
</dbReference>
<dbReference type="InterPro" id="IPR020568">
    <property type="entry name" value="Ribosomal_Su5_D2-typ_SF"/>
</dbReference>
<dbReference type="Proteomes" id="UP000027341">
    <property type="component" value="Unassembled WGS sequence"/>
</dbReference>
<dbReference type="AlphaFoldDB" id="A0A067A0F8"/>
<organism evidence="3 4">
    <name type="scientific">Hydrogenovibrio marinus</name>
    <dbReference type="NCBI Taxonomy" id="28885"/>
    <lineage>
        <taxon>Bacteria</taxon>
        <taxon>Pseudomonadati</taxon>
        <taxon>Pseudomonadota</taxon>
        <taxon>Gammaproteobacteria</taxon>
        <taxon>Thiotrichales</taxon>
        <taxon>Piscirickettsiaceae</taxon>
        <taxon>Hydrogenovibrio</taxon>
    </lineage>
</organism>
<feature type="domain" description="AAA+ ATPase" evidence="2">
    <location>
        <begin position="215"/>
        <end position="400"/>
    </location>
</feature>
<comment type="caution">
    <text evidence="3">The sequence shown here is derived from an EMBL/GenBank/DDBJ whole genome shotgun (WGS) entry which is preliminary data.</text>
</comment>
<dbReference type="SMART" id="SM00382">
    <property type="entry name" value="AAA"/>
    <property type="match status" value="1"/>
</dbReference>